<evidence type="ECO:0000256" key="5">
    <source>
        <dbReference type="ARBA" id="ARBA00022692"/>
    </source>
</evidence>
<proteinExistence type="inferred from homology"/>
<keyword evidence="5 8" id="KW-0812">Transmembrane</keyword>
<dbReference type="GO" id="GO:0005886">
    <property type="term" value="C:plasma membrane"/>
    <property type="evidence" value="ECO:0007669"/>
    <property type="project" value="UniProtKB-SubCell"/>
</dbReference>
<sequence>MQTVLVLLAMFLMLNLVVGMWRILRGPTTADLMLATQLFGTIAVAILLVLAEVSNQTNLLDVALIFALLSAVTAVAFVRRTDPKESNNHDID</sequence>
<evidence type="ECO:0000256" key="3">
    <source>
        <dbReference type="ARBA" id="ARBA00022448"/>
    </source>
</evidence>
<dbReference type="PANTHER" id="PTHR34702:SF1">
    <property type="entry name" value="NA(+)_H(+) ANTIPORTER SUBUNIT F"/>
    <property type="match status" value="1"/>
</dbReference>
<comment type="subcellular location">
    <subcellularLocation>
        <location evidence="1">Cell membrane</location>
        <topology evidence="1">Multi-pass membrane protein</topology>
    </subcellularLocation>
</comment>
<dbReference type="Pfam" id="PF04066">
    <property type="entry name" value="MrpF_PhaF"/>
    <property type="match status" value="1"/>
</dbReference>
<reference evidence="9" key="1">
    <citation type="submission" date="2020-01" db="EMBL/GenBank/DDBJ databases">
        <authorList>
            <person name="Meier V. D."/>
            <person name="Meier V D."/>
        </authorList>
    </citation>
    <scope>NUCLEOTIDE SEQUENCE</scope>
    <source>
        <strain evidence="9">HLG_WM_MAG_01</strain>
    </source>
</reference>
<keyword evidence="4" id="KW-1003">Cell membrane</keyword>
<feature type="transmembrane region" description="Helical" evidence="8">
    <location>
        <begin position="31"/>
        <end position="51"/>
    </location>
</feature>
<feature type="transmembrane region" description="Helical" evidence="8">
    <location>
        <begin position="57"/>
        <end position="78"/>
    </location>
</feature>
<keyword evidence="6 8" id="KW-1133">Transmembrane helix</keyword>
<evidence type="ECO:0000256" key="4">
    <source>
        <dbReference type="ARBA" id="ARBA00022475"/>
    </source>
</evidence>
<organism evidence="9">
    <name type="scientific">uncultured Sulfurovum sp</name>
    <dbReference type="NCBI Taxonomy" id="269237"/>
    <lineage>
        <taxon>Bacteria</taxon>
        <taxon>Pseudomonadati</taxon>
        <taxon>Campylobacterota</taxon>
        <taxon>Epsilonproteobacteria</taxon>
        <taxon>Campylobacterales</taxon>
        <taxon>Sulfurovaceae</taxon>
        <taxon>Sulfurovum</taxon>
        <taxon>environmental samples</taxon>
    </lineage>
</organism>
<evidence type="ECO:0000256" key="1">
    <source>
        <dbReference type="ARBA" id="ARBA00004651"/>
    </source>
</evidence>
<evidence type="ECO:0000313" key="9">
    <source>
        <dbReference type="EMBL" id="CAA6809134.1"/>
    </source>
</evidence>
<evidence type="ECO:0000256" key="6">
    <source>
        <dbReference type="ARBA" id="ARBA00022989"/>
    </source>
</evidence>
<gene>
    <name evidence="9" type="ORF">HELGO_WM3563</name>
</gene>
<keyword evidence="7 8" id="KW-0472">Membrane</keyword>
<accession>A0A6S6SWM1</accession>
<evidence type="ECO:0000256" key="2">
    <source>
        <dbReference type="ARBA" id="ARBA00009212"/>
    </source>
</evidence>
<comment type="similarity">
    <text evidence="2">Belongs to the CPA3 antiporters (TC 2.A.63) subunit F family.</text>
</comment>
<protein>
    <submittedName>
        <fullName evidence="9">Multicomponent Na+:H+ antiporter subunit F</fullName>
    </submittedName>
</protein>
<evidence type="ECO:0000256" key="8">
    <source>
        <dbReference type="SAM" id="Phobius"/>
    </source>
</evidence>
<dbReference type="AlphaFoldDB" id="A0A6S6SWM1"/>
<name>A0A6S6SWM1_9BACT</name>
<evidence type="ECO:0000256" key="7">
    <source>
        <dbReference type="ARBA" id="ARBA00023136"/>
    </source>
</evidence>
<feature type="transmembrane region" description="Helical" evidence="8">
    <location>
        <begin position="6"/>
        <end position="24"/>
    </location>
</feature>
<dbReference type="PANTHER" id="PTHR34702">
    <property type="entry name" value="NA(+)/H(+) ANTIPORTER SUBUNIT F1"/>
    <property type="match status" value="1"/>
</dbReference>
<dbReference type="EMBL" id="CACVAS010000057">
    <property type="protein sequence ID" value="CAA6809134.1"/>
    <property type="molecule type" value="Genomic_DNA"/>
</dbReference>
<keyword evidence="3" id="KW-0813">Transport</keyword>
<dbReference type="InterPro" id="IPR007208">
    <property type="entry name" value="MrpF/PhaF-like"/>
</dbReference>
<dbReference type="GO" id="GO:0015385">
    <property type="term" value="F:sodium:proton antiporter activity"/>
    <property type="evidence" value="ECO:0007669"/>
    <property type="project" value="TreeGrafter"/>
</dbReference>